<feature type="domain" description="FAD-dependent urate hydroxylase HpyO/Asp monooxygenase CreE-like FAD/NAD(P)-binding" evidence="2">
    <location>
        <begin position="45"/>
        <end position="185"/>
    </location>
</feature>
<dbReference type="InterPro" id="IPR036188">
    <property type="entry name" value="FAD/NAD-bd_sf"/>
</dbReference>
<gene>
    <name evidence="3" type="ORF">CVM52_00745</name>
</gene>
<evidence type="ECO:0000256" key="1">
    <source>
        <dbReference type="ARBA" id="ARBA00023002"/>
    </source>
</evidence>
<keyword evidence="1" id="KW-0560">Oxidoreductase</keyword>
<dbReference type="OrthoDB" id="8671611at2"/>
<protein>
    <submittedName>
        <fullName evidence="3">NAD(P)/FAD-dependent oxidoreductase</fullName>
    </submittedName>
</protein>
<dbReference type="InterPro" id="IPR050982">
    <property type="entry name" value="Auxin_biosynth/cation_transpt"/>
</dbReference>
<dbReference type="Pfam" id="PF13454">
    <property type="entry name" value="NAD_binding_9"/>
    <property type="match status" value="1"/>
</dbReference>
<dbReference type="SUPFAM" id="SSF51905">
    <property type="entry name" value="FAD/NAD(P)-binding domain"/>
    <property type="match status" value="1"/>
</dbReference>
<proteinExistence type="predicted"/>
<dbReference type="Gene3D" id="3.50.50.60">
    <property type="entry name" value="FAD/NAD(P)-binding domain"/>
    <property type="match status" value="1"/>
</dbReference>
<dbReference type="EMBL" id="PGTB01000001">
    <property type="protein sequence ID" value="PJE38686.1"/>
    <property type="molecule type" value="Genomic_DNA"/>
</dbReference>
<accession>A0A2M8J7E1</accession>
<sequence length="463" mass="50638">MNDAGGLSMLESQIARDLDKIAWPCASWVKPALGPDGKRMLNVLVVGAGQGGLAIGFQLLRERVDGFAIVDAAPAGQRGPWNTYARMKTLRSPKEVTGPDLDIPSLTFQSWYEAQFGAAAWKDVGKIPKGMWAEYLGWYEKVLGLPVEGAAPVVAIHPHPDHVAVEIGGPAPKTLYTRQVVLANGIDGFGRWWMPDFISDLPEARRNHACDPIDFGAMRGKVVAVLGAGAAAFDNAAAAVEAGAESVHIFVRRPEIQRVQPFKQLSYNGFLRHMGDLPVPLRWRFMRYLLTLREAFPQETWDRVARHDNVQLHTGEGWCDARMRGDRVEIETTLGRFTADHVICGTGLEIGAGHRPELAPFADRIATWADRHPPAQEVPRLGAFPFLGDTFELLPRDPADAEALARIRVFTFGATMSFGPSGSSINALKFGPGRVVRGITSALFAEGAEAHLDDLMAYDTPEF</sequence>
<dbReference type="PANTHER" id="PTHR43539:SF91">
    <property type="entry name" value="FAD-DEPENDENT URATE HYDROXYLASE"/>
    <property type="match status" value="1"/>
</dbReference>
<dbReference type="AlphaFoldDB" id="A0A2M8J7E1"/>
<evidence type="ECO:0000259" key="2">
    <source>
        <dbReference type="Pfam" id="PF13454"/>
    </source>
</evidence>
<organism evidence="3 4">
    <name type="scientific">Pseudooceanicola lipolyticus</name>
    <dbReference type="NCBI Taxonomy" id="2029104"/>
    <lineage>
        <taxon>Bacteria</taxon>
        <taxon>Pseudomonadati</taxon>
        <taxon>Pseudomonadota</taxon>
        <taxon>Alphaproteobacteria</taxon>
        <taxon>Rhodobacterales</taxon>
        <taxon>Paracoccaceae</taxon>
        <taxon>Pseudooceanicola</taxon>
    </lineage>
</organism>
<name>A0A2M8J7E1_9RHOB</name>
<comment type="caution">
    <text evidence="3">The sequence shown here is derived from an EMBL/GenBank/DDBJ whole genome shotgun (WGS) entry which is preliminary data.</text>
</comment>
<reference evidence="3 4" key="1">
    <citation type="journal article" date="2018" name="Int. J. Syst. Evol. Microbiol.">
        <title>Pseudooceanicola lipolyticus sp. nov., a marine alphaproteobacterium, reclassification of Oceanicola flagellatus as Pseudooceanicola flagellatus comb. nov. and emended description of the genus Pseudooceanicola.</title>
        <authorList>
            <person name="Huang M.-M."/>
            <person name="Guo L.-L."/>
            <person name="Wu Y.-H."/>
            <person name="Lai Q.-L."/>
            <person name="Shao Z.-Z."/>
            <person name="Wang C.-S."/>
            <person name="Wu M."/>
            <person name="Xu X.-W."/>
        </authorList>
    </citation>
    <scope>NUCLEOTIDE SEQUENCE [LARGE SCALE GENOMIC DNA]</scope>
    <source>
        <strain evidence="3 4">157</strain>
    </source>
</reference>
<dbReference type="PANTHER" id="PTHR43539">
    <property type="entry name" value="FLAVIN-BINDING MONOOXYGENASE-LIKE PROTEIN (AFU_ORTHOLOGUE AFUA_4G09220)"/>
    <property type="match status" value="1"/>
</dbReference>
<dbReference type="GO" id="GO:0050660">
    <property type="term" value="F:flavin adenine dinucleotide binding"/>
    <property type="evidence" value="ECO:0007669"/>
    <property type="project" value="TreeGrafter"/>
</dbReference>
<dbReference type="Proteomes" id="UP000231553">
    <property type="component" value="Unassembled WGS sequence"/>
</dbReference>
<evidence type="ECO:0000313" key="3">
    <source>
        <dbReference type="EMBL" id="PJE38686.1"/>
    </source>
</evidence>
<evidence type="ECO:0000313" key="4">
    <source>
        <dbReference type="Proteomes" id="UP000231553"/>
    </source>
</evidence>
<dbReference type="GO" id="GO:0004497">
    <property type="term" value="F:monooxygenase activity"/>
    <property type="evidence" value="ECO:0007669"/>
    <property type="project" value="TreeGrafter"/>
</dbReference>
<dbReference type="InterPro" id="IPR038732">
    <property type="entry name" value="HpyO/CreE_NAD-binding"/>
</dbReference>
<keyword evidence="4" id="KW-1185">Reference proteome</keyword>